<evidence type="ECO:0000313" key="4">
    <source>
        <dbReference type="EMBL" id="SHF86409.1"/>
    </source>
</evidence>
<evidence type="ECO:0000256" key="1">
    <source>
        <dbReference type="ARBA" id="ARBA00007613"/>
    </source>
</evidence>
<dbReference type="GO" id="GO:0015562">
    <property type="term" value="F:efflux transmembrane transporter activity"/>
    <property type="evidence" value="ECO:0007669"/>
    <property type="project" value="InterPro"/>
</dbReference>
<name>A0A1M5F4E9_9BACT</name>
<accession>A0A1M5F4E9</accession>
<evidence type="ECO:0000256" key="2">
    <source>
        <dbReference type="SAM" id="Coils"/>
    </source>
</evidence>
<feature type="signal peptide" evidence="3">
    <location>
        <begin position="1"/>
        <end position="19"/>
    </location>
</feature>
<dbReference type="OrthoDB" id="9771205at2"/>
<feature type="chain" id="PRO_5009910048" evidence="3">
    <location>
        <begin position="20"/>
        <end position="427"/>
    </location>
</feature>
<keyword evidence="3" id="KW-0732">Signal</keyword>
<dbReference type="PANTHER" id="PTHR30203:SF23">
    <property type="entry name" value="OUTER MEMBRANE EFFLUX PROTEIN"/>
    <property type="match status" value="1"/>
</dbReference>
<sequence>MKKCLFYVLFSLTLLSGYAQENQTLDLNLKQIESLFLANNLDLIATKYNISIADAAISQARLWDNPSLSISNVNLWSTKSQRDEIRDMTTSSFAKNTEFSVELGQLIQTANKRGKLIQREKVSKEIAIQEFEEVLRGLKTELRKTVFEIEYSQSYLRILNNQQKSLGQLVEAYKRQVQQGNIAKNELLRLQSSLLELENEINETQSELNDQSKTLKILLNIPPLVNIQIIDSLEAVKTPETILLSDLLEKAEEQRPDMKGMRLQTKLHQKSLDYEKSLRVPDLTISAAYDRYGGVWKDFIGVGISIDLPFFNRNQGNIKAARLNIEQSQYLVEQHQNTIRHEIAAAYNNYSYAYDFYKRINKDSLLPELDSMLEAYTKNLLNRNISMLEYIDFMDAYRTNKQTMLNAQKKVDIQFEELQYITGTDIN</sequence>
<protein>
    <submittedName>
        <fullName evidence="4">Outer membrane protein, cobalt-zinc-cadmium efflux system</fullName>
    </submittedName>
</protein>
<proteinExistence type="inferred from homology"/>
<dbReference type="EMBL" id="FQUC01000011">
    <property type="protein sequence ID" value="SHF86409.1"/>
    <property type="molecule type" value="Genomic_DNA"/>
</dbReference>
<organism evidence="4 5">
    <name type="scientific">Dysgonomonas macrotermitis</name>
    <dbReference type="NCBI Taxonomy" id="1346286"/>
    <lineage>
        <taxon>Bacteria</taxon>
        <taxon>Pseudomonadati</taxon>
        <taxon>Bacteroidota</taxon>
        <taxon>Bacteroidia</taxon>
        <taxon>Bacteroidales</taxon>
        <taxon>Dysgonomonadaceae</taxon>
        <taxon>Dysgonomonas</taxon>
    </lineage>
</organism>
<dbReference type="Proteomes" id="UP000184480">
    <property type="component" value="Unassembled WGS sequence"/>
</dbReference>
<dbReference type="Pfam" id="PF02321">
    <property type="entry name" value="OEP"/>
    <property type="match status" value="2"/>
</dbReference>
<dbReference type="InterPro" id="IPR010131">
    <property type="entry name" value="MdtP/NodT-like"/>
</dbReference>
<feature type="coiled-coil region" evidence="2">
    <location>
        <begin position="180"/>
        <end position="214"/>
    </location>
</feature>
<gene>
    <name evidence="4" type="ORF">SAMN05444362_11149</name>
</gene>
<dbReference type="Gene3D" id="1.20.1600.10">
    <property type="entry name" value="Outer membrane efflux proteins (OEP)"/>
    <property type="match status" value="1"/>
</dbReference>
<keyword evidence="2" id="KW-0175">Coiled coil</keyword>
<dbReference type="RefSeq" id="WP_062179063.1">
    <property type="nucleotide sequence ID" value="NZ_BBXL01000006.1"/>
</dbReference>
<dbReference type="STRING" id="1346286.SAMN05444362_11149"/>
<evidence type="ECO:0000313" key="5">
    <source>
        <dbReference type="Proteomes" id="UP000184480"/>
    </source>
</evidence>
<dbReference type="AlphaFoldDB" id="A0A1M5F4E9"/>
<dbReference type="SUPFAM" id="SSF56954">
    <property type="entry name" value="Outer membrane efflux proteins (OEP)"/>
    <property type="match status" value="1"/>
</dbReference>
<evidence type="ECO:0000256" key="3">
    <source>
        <dbReference type="SAM" id="SignalP"/>
    </source>
</evidence>
<keyword evidence="5" id="KW-1185">Reference proteome</keyword>
<dbReference type="InterPro" id="IPR003423">
    <property type="entry name" value="OMP_efflux"/>
</dbReference>
<reference evidence="5" key="1">
    <citation type="submission" date="2016-11" db="EMBL/GenBank/DDBJ databases">
        <authorList>
            <person name="Varghese N."/>
            <person name="Submissions S."/>
        </authorList>
    </citation>
    <scope>NUCLEOTIDE SEQUENCE [LARGE SCALE GENOMIC DNA]</scope>
    <source>
        <strain evidence="5">DSM 27370</strain>
    </source>
</reference>
<comment type="similarity">
    <text evidence="1">Belongs to the outer membrane factor (OMF) (TC 1.B.17) family.</text>
</comment>
<dbReference type="PANTHER" id="PTHR30203">
    <property type="entry name" value="OUTER MEMBRANE CATION EFFLUX PROTEIN"/>
    <property type="match status" value="1"/>
</dbReference>